<keyword evidence="2" id="KW-1185">Reference proteome</keyword>
<proteinExistence type="predicted"/>
<protein>
    <submittedName>
        <fullName evidence="1">Uncharacterized protein</fullName>
    </submittedName>
</protein>
<dbReference type="Proteomes" id="UP000613030">
    <property type="component" value="Unassembled WGS sequence"/>
</dbReference>
<comment type="caution">
    <text evidence="1">The sequence shown here is derived from an EMBL/GenBank/DDBJ whole genome shotgun (WGS) entry which is preliminary data.</text>
</comment>
<organism evidence="1 2">
    <name type="scientific">Chryseolinea lacunae</name>
    <dbReference type="NCBI Taxonomy" id="2801331"/>
    <lineage>
        <taxon>Bacteria</taxon>
        <taxon>Pseudomonadati</taxon>
        <taxon>Bacteroidota</taxon>
        <taxon>Cytophagia</taxon>
        <taxon>Cytophagales</taxon>
        <taxon>Fulvivirgaceae</taxon>
        <taxon>Chryseolinea</taxon>
    </lineage>
</organism>
<name>A0ABS1KTH3_9BACT</name>
<sequence length="203" mass="23967">MKEYTLTSTFGDRPRKLILSHEHIRYENKDLVADAFTTLKREDITGFKHRVDTIVWYRFPVGRRFIISLRGRNNTTITISFASYFGLQKQSFQWYTDIVETLWEYYIQPQVDHLAEIFHQQHTLTLGSLHLDANGLHIPPAPALRWDDLGLREYETYFALYKISNPQEHLRVGFDDWDAEVMLSLVRHILDHRKNASLNTTLS</sequence>
<evidence type="ECO:0000313" key="1">
    <source>
        <dbReference type="EMBL" id="MBL0742769.1"/>
    </source>
</evidence>
<dbReference type="EMBL" id="JAERRB010000005">
    <property type="protein sequence ID" value="MBL0742769.1"/>
    <property type="molecule type" value="Genomic_DNA"/>
</dbReference>
<accession>A0ABS1KTH3</accession>
<reference evidence="1 2" key="1">
    <citation type="submission" date="2021-01" db="EMBL/GenBank/DDBJ databases">
        <title>Chryseolinea sp. Jin1 Genome sequencing and assembly.</title>
        <authorList>
            <person name="Kim I."/>
        </authorList>
    </citation>
    <scope>NUCLEOTIDE SEQUENCE [LARGE SCALE GENOMIC DNA]</scope>
    <source>
        <strain evidence="1 2">Jin1</strain>
    </source>
</reference>
<gene>
    <name evidence="1" type="ORF">JI741_16200</name>
</gene>
<dbReference type="RefSeq" id="WP_202011369.1">
    <property type="nucleotide sequence ID" value="NZ_JAERRB010000005.1"/>
</dbReference>
<evidence type="ECO:0000313" key="2">
    <source>
        <dbReference type="Proteomes" id="UP000613030"/>
    </source>
</evidence>